<sequence>MDSKKIKELHDIINQKNAEIHQLTLSLEEERLKFNHELQAVHDYYENIIALMPGHVYWLDKNNIFLGCNDAQAKSARLKSRKDIVGKTNYDMPWKDQAEELNKLNTLVMETGIPHTAEEYAVMTNGMGIYYSQKVPLRNQKNEIIGVLGISLDITERKKMEVALRRAKENAEVANQAKTEFIENMSHDIYTPLSGIVGMSRLLEEKAEDPERKQYARWIHESSEQLLDLLNGVMEIVTADNLRESDVHEELFELRKNIKDIAHLVQPTLEMKKIQLNIEIDETTPNSFITDGTKLHRVLLNLVGNAIKFTDTGVVTIKVETLSHENSYAQIRFSVIDTGIGIPPELKNKIFDRFFRAIPSYKSQHSGYGVGLHVAQKYLSLLGGEINLESEVGKGSSFYFTLTMKIGYNESNSSLYGTSEAKLQQEKTGANSPLILLVEDNIISLHMLENVAEQANYPFYSAIDGEHALELLETNDFDLIITDIGISNSEDKNLIQCIRELEKQTQRNAIPIIGLTTNTSGKVEDELLRSEMNKVLTKPIHLKMLQEVVNGLNLSSSKEENNFS</sequence>
<keyword evidence="7" id="KW-0175">Coiled coil</keyword>
<dbReference type="SMART" id="SM00388">
    <property type="entry name" value="HisKA"/>
    <property type="match status" value="1"/>
</dbReference>
<feature type="modified residue" description="4-aspartylphosphate" evidence="6">
    <location>
        <position position="483"/>
    </location>
</feature>
<dbReference type="InterPro" id="IPR005467">
    <property type="entry name" value="His_kinase_dom"/>
</dbReference>
<dbReference type="PANTHER" id="PTHR43047:SF64">
    <property type="entry name" value="HISTIDINE KINASE CONTAINING CHEY-HOMOLOGOUS RECEIVER DOMAIN AND PAS DOMAIN-RELATED"/>
    <property type="match status" value="1"/>
</dbReference>
<evidence type="ECO:0000256" key="4">
    <source>
        <dbReference type="ARBA" id="ARBA00022679"/>
    </source>
</evidence>
<comment type="catalytic activity">
    <reaction evidence="1">
        <text>ATP + protein L-histidine = ADP + protein N-phospho-L-histidine.</text>
        <dbReference type="EC" id="2.7.13.3"/>
    </reaction>
</comment>
<evidence type="ECO:0000256" key="7">
    <source>
        <dbReference type="SAM" id="Coils"/>
    </source>
</evidence>
<dbReference type="CDD" id="cd17546">
    <property type="entry name" value="REC_hyHK_CKI1_RcsC-like"/>
    <property type="match status" value="1"/>
</dbReference>
<dbReference type="InterPro" id="IPR036890">
    <property type="entry name" value="HATPase_C_sf"/>
</dbReference>
<dbReference type="PROSITE" id="PS50113">
    <property type="entry name" value="PAC"/>
    <property type="match status" value="1"/>
</dbReference>
<dbReference type="InterPro" id="IPR003661">
    <property type="entry name" value="HisK_dim/P_dom"/>
</dbReference>
<dbReference type="SUPFAM" id="SSF52172">
    <property type="entry name" value="CheY-like"/>
    <property type="match status" value="1"/>
</dbReference>
<organism evidence="11 12">
    <name type="scientific">Legionella resiliens</name>
    <dbReference type="NCBI Taxonomy" id="2905958"/>
    <lineage>
        <taxon>Bacteria</taxon>
        <taxon>Pseudomonadati</taxon>
        <taxon>Pseudomonadota</taxon>
        <taxon>Gammaproteobacteria</taxon>
        <taxon>Legionellales</taxon>
        <taxon>Legionellaceae</taxon>
        <taxon>Legionella</taxon>
    </lineage>
</organism>
<evidence type="ECO:0000259" key="9">
    <source>
        <dbReference type="PROSITE" id="PS50110"/>
    </source>
</evidence>
<name>A0ABS8X466_9GAMM</name>
<dbReference type="RefSeq" id="WP_182350231.1">
    <property type="nucleotide sequence ID" value="NZ_JAJSPM010000009.1"/>
</dbReference>
<dbReference type="InterPro" id="IPR036097">
    <property type="entry name" value="HisK_dim/P_sf"/>
</dbReference>
<dbReference type="PROSITE" id="PS50110">
    <property type="entry name" value="RESPONSE_REGULATORY"/>
    <property type="match status" value="1"/>
</dbReference>
<accession>A0ABS8X466</accession>
<feature type="coiled-coil region" evidence="7">
    <location>
        <begin position="157"/>
        <end position="184"/>
    </location>
</feature>
<dbReference type="Pfam" id="PF00072">
    <property type="entry name" value="Response_reg"/>
    <property type="match status" value="1"/>
</dbReference>
<dbReference type="SMART" id="SM00448">
    <property type="entry name" value="REC"/>
    <property type="match status" value="1"/>
</dbReference>
<evidence type="ECO:0000313" key="12">
    <source>
        <dbReference type="Proteomes" id="UP001320170"/>
    </source>
</evidence>
<feature type="domain" description="Response regulatory" evidence="9">
    <location>
        <begin position="434"/>
        <end position="553"/>
    </location>
</feature>
<dbReference type="InterPro" id="IPR011006">
    <property type="entry name" value="CheY-like_superfamily"/>
</dbReference>
<dbReference type="EC" id="2.7.13.3" evidence="2"/>
<dbReference type="SUPFAM" id="SSF55874">
    <property type="entry name" value="ATPase domain of HSP90 chaperone/DNA topoisomerase II/histidine kinase"/>
    <property type="match status" value="1"/>
</dbReference>
<feature type="domain" description="Histidine kinase" evidence="8">
    <location>
        <begin position="184"/>
        <end position="406"/>
    </location>
</feature>
<evidence type="ECO:0000256" key="6">
    <source>
        <dbReference type="PROSITE-ProRule" id="PRU00169"/>
    </source>
</evidence>
<dbReference type="Pfam" id="PF00512">
    <property type="entry name" value="HisKA"/>
    <property type="match status" value="1"/>
</dbReference>
<dbReference type="InterPro" id="IPR035965">
    <property type="entry name" value="PAS-like_dom_sf"/>
</dbReference>
<comment type="caution">
    <text evidence="11">The sequence shown here is derived from an EMBL/GenBank/DDBJ whole genome shotgun (WGS) entry which is preliminary data.</text>
</comment>
<dbReference type="InterPro" id="IPR013656">
    <property type="entry name" value="PAS_4"/>
</dbReference>
<keyword evidence="11" id="KW-0547">Nucleotide-binding</keyword>
<dbReference type="SUPFAM" id="SSF47384">
    <property type="entry name" value="Homodimeric domain of signal transducing histidine kinase"/>
    <property type="match status" value="1"/>
</dbReference>
<dbReference type="PANTHER" id="PTHR43047">
    <property type="entry name" value="TWO-COMPONENT HISTIDINE PROTEIN KINASE"/>
    <property type="match status" value="1"/>
</dbReference>
<gene>
    <name evidence="11" type="ORF">LXO92_14430</name>
</gene>
<dbReference type="PROSITE" id="PS50109">
    <property type="entry name" value="HIS_KIN"/>
    <property type="match status" value="1"/>
</dbReference>
<dbReference type="EMBL" id="JAJTND010000005">
    <property type="protein sequence ID" value="MCE3533568.1"/>
    <property type="molecule type" value="Genomic_DNA"/>
</dbReference>
<dbReference type="CDD" id="cd00082">
    <property type="entry name" value="HisKA"/>
    <property type="match status" value="1"/>
</dbReference>
<keyword evidence="5" id="KW-0418">Kinase</keyword>
<feature type="domain" description="PAC" evidence="10">
    <location>
        <begin position="115"/>
        <end position="166"/>
    </location>
</feature>
<dbReference type="Pfam" id="PF02518">
    <property type="entry name" value="HATPase_c"/>
    <property type="match status" value="1"/>
</dbReference>
<dbReference type="InterPro" id="IPR003594">
    <property type="entry name" value="HATPase_dom"/>
</dbReference>
<keyword evidence="12" id="KW-1185">Reference proteome</keyword>
<evidence type="ECO:0000259" key="10">
    <source>
        <dbReference type="PROSITE" id="PS50113"/>
    </source>
</evidence>
<dbReference type="CDD" id="cd16922">
    <property type="entry name" value="HATPase_EvgS-ArcB-TorS-like"/>
    <property type="match status" value="1"/>
</dbReference>
<dbReference type="InterPro" id="IPR001789">
    <property type="entry name" value="Sig_transdc_resp-reg_receiver"/>
</dbReference>
<keyword evidence="4" id="KW-0808">Transferase</keyword>
<dbReference type="SUPFAM" id="SSF55785">
    <property type="entry name" value="PYP-like sensor domain (PAS domain)"/>
    <property type="match status" value="1"/>
</dbReference>
<dbReference type="Gene3D" id="3.30.450.20">
    <property type="entry name" value="PAS domain"/>
    <property type="match status" value="1"/>
</dbReference>
<dbReference type="GO" id="GO:0005524">
    <property type="term" value="F:ATP binding"/>
    <property type="evidence" value="ECO:0007669"/>
    <property type="project" value="UniProtKB-KW"/>
</dbReference>
<proteinExistence type="predicted"/>
<evidence type="ECO:0000256" key="5">
    <source>
        <dbReference type="ARBA" id="ARBA00022777"/>
    </source>
</evidence>
<dbReference type="SMART" id="SM00387">
    <property type="entry name" value="HATPase_c"/>
    <property type="match status" value="1"/>
</dbReference>
<evidence type="ECO:0000256" key="3">
    <source>
        <dbReference type="ARBA" id="ARBA00022553"/>
    </source>
</evidence>
<dbReference type="InterPro" id="IPR004358">
    <property type="entry name" value="Sig_transdc_His_kin-like_C"/>
</dbReference>
<dbReference type="Pfam" id="PF08448">
    <property type="entry name" value="PAS_4"/>
    <property type="match status" value="1"/>
</dbReference>
<evidence type="ECO:0000259" key="8">
    <source>
        <dbReference type="PROSITE" id="PS50109"/>
    </source>
</evidence>
<evidence type="ECO:0000256" key="2">
    <source>
        <dbReference type="ARBA" id="ARBA00012438"/>
    </source>
</evidence>
<evidence type="ECO:0000256" key="1">
    <source>
        <dbReference type="ARBA" id="ARBA00000085"/>
    </source>
</evidence>
<evidence type="ECO:0000313" key="11">
    <source>
        <dbReference type="EMBL" id="MCE3533568.1"/>
    </source>
</evidence>
<reference evidence="11 12" key="1">
    <citation type="journal article" date="2024" name="Pathogens">
        <title>Characterization of a Novel Species of Legionella Isolated from a Healthcare Facility: Legionella resiliens sp. nov.</title>
        <authorList>
            <person name="Cristino S."/>
            <person name="Pascale M.R."/>
            <person name="Marino F."/>
            <person name="Derelitto C."/>
            <person name="Salaris S."/>
            <person name="Orsini M."/>
            <person name="Squarzoni S."/>
            <person name="Grottola A."/>
            <person name="Girolamini L."/>
        </authorList>
    </citation>
    <scope>NUCLEOTIDE SEQUENCE [LARGE SCALE GENOMIC DNA]</scope>
    <source>
        <strain evidence="11 12">8cVS16</strain>
    </source>
</reference>
<dbReference type="InterPro" id="IPR000700">
    <property type="entry name" value="PAS-assoc_C"/>
</dbReference>
<dbReference type="Gene3D" id="3.30.565.10">
    <property type="entry name" value="Histidine kinase-like ATPase, C-terminal domain"/>
    <property type="match status" value="1"/>
</dbReference>
<dbReference type="Gene3D" id="1.10.287.130">
    <property type="match status" value="1"/>
</dbReference>
<keyword evidence="3 6" id="KW-0597">Phosphoprotein</keyword>
<dbReference type="Proteomes" id="UP001320170">
    <property type="component" value="Unassembled WGS sequence"/>
</dbReference>
<dbReference type="PRINTS" id="PR00344">
    <property type="entry name" value="BCTRLSENSOR"/>
</dbReference>
<protein>
    <recommendedName>
        <fullName evidence="2">histidine kinase</fullName>
        <ecNumber evidence="2">2.7.13.3</ecNumber>
    </recommendedName>
</protein>
<dbReference type="Gene3D" id="3.40.50.2300">
    <property type="match status" value="1"/>
</dbReference>
<keyword evidence="11" id="KW-0067">ATP-binding</keyword>